<dbReference type="EMBL" id="PGOL01001028">
    <property type="protein sequence ID" value="PKI61545.1"/>
    <property type="molecule type" value="Genomic_DNA"/>
</dbReference>
<evidence type="ECO:0000313" key="3">
    <source>
        <dbReference type="Proteomes" id="UP000233551"/>
    </source>
</evidence>
<gene>
    <name evidence="2" type="ORF">CRG98_018041</name>
</gene>
<feature type="compositionally biased region" description="Polar residues" evidence="1">
    <location>
        <begin position="26"/>
        <end position="42"/>
    </location>
</feature>
<organism evidence="2 3">
    <name type="scientific">Punica granatum</name>
    <name type="common">Pomegranate</name>
    <dbReference type="NCBI Taxonomy" id="22663"/>
    <lineage>
        <taxon>Eukaryota</taxon>
        <taxon>Viridiplantae</taxon>
        <taxon>Streptophyta</taxon>
        <taxon>Embryophyta</taxon>
        <taxon>Tracheophyta</taxon>
        <taxon>Spermatophyta</taxon>
        <taxon>Magnoliopsida</taxon>
        <taxon>eudicotyledons</taxon>
        <taxon>Gunneridae</taxon>
        <taxon>Pentapetalae</taxon>
        <taxon>rosids</taxon>
        <taxon>malvids</taxon>
        <taxon>Myrtales</taxon>
        <taxon>Lythraceae</taxon>
        <taxon>Punica</taxon>
    </lineage>
</organism>
<evidence type="ECO:0000256" key="1">
    <source>
        <dbReference type="SAM" id="MobiDB-lite"/>
    </source>
</evidence>
<comment type="caution">
    <text evidence="2">The sequence shown here is derived from an EMBL/GenBank/DDBJ whole genome shotgun (WGS) entry which is preliminary data.</text>
</comment>
<feature type="region of interest" description="Disordered" evidence="1">
    <location>
        <begin position="26"/>
        <end position="62"/>
    </location>
</feature>
<feature type="region of interest" description="Disordered" evidence="1">
    <location>
        <begin position="190"/>
        <end position="211"/>
    </location>
</feature>
<dbReference type="Proteomes" id="UP000233551">
    <property type="component" value="Unassembled WGS sequence"/>
</dbReference>
<keyword evidence="3" id="KW-1185">Reference proteome</keyword>
<reference evidence="2 3" key="1">
    <citation type="submission" date="2017-11" db="EMBL/GenBank/DDBJ databases">
        <title>De-novo sequencing of pomegranate (Punica granatum L.) genome.</title>
        <authorList>
            <person name="Akparov Z."/>
            <person name="Amiraslanov A."/>
            <person name="Hajiyeva S."/>
            <person name="Abbasov M."/>
            <person name="Kaur K."/>
            <person name="Hamwieh A."/>
            <person name="Solovyev V."/>
            <person name="Salamov A."/>
            <person name="Braich B."/>
            <person name="Kosarev P."/>
            <person name="Mahmoud A."/>
            <person name="Hajiyev E."/>
            <person name="Babayeva S."/>
            <person name="Izzatullayeva V."/>
            <person name="Mammadov A."/>
            <person name="Mammadov A."/>
            <person name="Sharifova S."/>
            <person name="Ojaghi J."/>
            <person name="Eynullazada K."/>
            <person name="Bayramov B."/>
            <person name="Abdulazimova A."/>
            <person name="Shahmuradov I."/>
        </authorList>
    </citation>
    <scope>NUCLEOTIDE SEQUENCE [LARGE SCALE GENOMIC DNA]</scope>
    <source>
        <strain evidence="3">cv. AG2017</strain>
        <tissue evidence="2">Leaf</tissue>
    </source>
</reference>
<name>A0A2I0JZ07_PUNGR</name>
<dbReference type="AlphaFoldDB" id="A0A2I0JZ07"/>
<protein>
    <submittedName>
        <fullName evidence="2">Uncharacterized protein</fullName>
    </submittedName>
</protein>
<evidence type="ECO:0000313" key="2">
    <source>
        <dbReference type="EMBL" id="PKI61545.1"/>
    </source>
</evidence>
<accession>A0A2I0JZ07</accession>
<sequence length="211" mass="23395">MDPVASNLYSLWLCLDPQTYLPLPQTLSDVSATPSTPVTNPDTHPGRPIKPNASKGPQPLHTGLTNIQAHAMYPPEFGYPTHHLPISATPNPLNRNLPTNRGLLPTPSATPDFSLPPIWKRKLEMTMEEFVKRVVPFAAILNRKSLGEAMQEDPQFRAAFPGQHATPGNYLISPWQQQDQTYYVEEMENGDTPDNIQMAEEAGPSMPSTYP</sequence>
<proteinExistence type="predicted"/>